<keyword evidence="1" id="KW-1133">Transmembrane helix</keyword>
<protein>
    <recommendedName>
        <fullName evidence="2">YobI-like P-loop NTPase domain-containing protein</fullName>
    </recommendedName>
</protein>
<feature type="transmembrane region" description="Helical" evidence="1">
    <location>
        <begin position="186"/>
        <end position="207"/>
    </location>
</feature>
<proteinExistence type="predicted"/>
<dbReference type="InterPro" id="IPR027417">
    <property type="entry name" value="P-loop_NTPase"/>
</dbReference>
<evidence type="ECO:0000313" key="4">
    <source>
        <dbReference type="Proteomes" id="UP000093343"/>
    </source>
</evidence>
<evidence type="ECO:0000313" key="3">
    <source>
        <dbReference type="EMBL" id="OCB72023.1"/>
    </source>
</evidence>
<evidence type="ECO:0000256" key="1">
    <source>
        <dbReference type="SAM" id="Phobius"/>
    </source>
</evidence>
<dbReference type="InterPro" id="IPR048428">
    <property type="entry name" value="YobI-NTPase"/>
</dbReference>
<name>A0ABX2XGC2_9FLAO</name>
<reference evidence="4" key="1">
    <citation type="submission" date="2016-03" db="EMBL/GenBank/DDBJ databases">
        <title>Draft genome sequence of Paenibacillus glacialis DSM 22343.</title>
        <authorList>
            <person name="Shin S.-K."/>
            <person name="Yi H."/>
        </authorList>
    </citation>
    <scope>NUCLEOTIDE SEQUENCE [LARGE SCALE GENOMIC DNA]</scope>
    <source>
        <strain evidence="4">CCUG 60099</strain>
    </source>
</reference>
<sequence length="1252" mass="148249">MRIQNGTQNIEEEIISSEANTADQKIEIELEVLSPLDKKDDPRIQKYLRHIKNAIDNQDIKNLALSGVYGSGKSTIIKSFKSQYSNFEILNISLASFNETNDYTTFKDQIQLNILQQIIYSQKAEKLPESRISRISELNVWDLKNWIKVSAFLSLVISTYLLLNFYSYQLNPNNWKQSDNFNLSCFVLITLSLASMGIIGQIFIELLKNLRINKISLKDAEFGNKTENKDLLNKHIDEILYFFEKISIDIVVIEDLDRFNTTEIYRTLREVNFILNSYLFNINPSNPRKVTFLYAIKDDLFLDELDRTKFFDLIIPAIPFVNYSNSKNVLNEKLDKIFVDENVFTKPTKEFINTVSSFITDNRTLLNIINEFIIYKEQQKLESEELNPEKLLAIIIYKNLRPKDFSRLHLSKSNIDLIFLNKEKLIEKSIGDLNKKIDLIEEKTEKIKEENTQGIRDLNTIYLYNIKEHINDSSAKGLMYDSERKTFKFIIENGMNLNQFYDKEITYYTNAGSGYAVNKKLNNIDADIGYSYSEKHDLILNKNQRIIEKEGEIKKYRYEQNDIYSWTLKQILGNRNLSKEDLKKEFDVFYKETTILESDRLYNDPLLIFLLLNGYIDEHYREYISIFQKGGMNETDQEFKINIISRINEPKSFNYELTNLDDIIDELPINYFKNDRILNNDLVSHITVFKLNYQDKFQGILDTVANWNSKRVRQFLSSFIYDGIQSKTFVIELAKSWEMFWHTIEKDPKFIEDDIKQILHILLSTADYKTLSYLNKNEELSSYIANDINILYNLSEQIDIDRIQNILSDEVLDIKFKKLLPFSDKFDKIFNTIYKNNRYEITYNNLRTLIEGKLDNEFDLGKFNKSNLTYIYENRLDEVIDYLESENYNSYIKNVYLQLENDQNEDYVYVLKILNNENLKIDYAEIFLKKQIYKVPNIDDLRTLDIFDLVMKNNKVVADWENVYQYYYQKDDVVNEILIDFLNEKDNYLQLEKETRIKISIEKDIQDEFVLKLLSNDKLTIDSYTVFAKRFSQEFTFKEDFDYNLINKNKVEKLIEFNFISLTESNFEAVKAIHPGLQINLLIKDWSNYLAFTKNHELDIEDIILVLKDPNLKEELKVYIIKNQIYEEDLINKELAFEVSTFLLDIKDISKTNSSILSFSKLETIMNHKFENNIKVRLINLMANKLTKIEILNLKKLMQKPYNNIHSKSQIMLEDNEVNWEFIKVLQDKKIAGEAKSNKKNEIRVWLNNFVE</sequence>
<gene>
    <name evidence="3" type="ORF">FLP_16035</name>
</gene>
<dbReference type="SUPFAM" id="SSF52540">
    <property type="entry name" value="P-loop containing nucleoside triphosphate hydrolases"/>
    <property type="match status" value="1"/>
</dbReference>
<comment type="caution">
    <text evidence="3">The sequence shown here is derived from an EMBL/GenBank/DDBJ whole genome shotgun (WGS) entry which is preliminary data.</text>
</comment>
<dbReference type="Proteomes" id="UP000093343">
    <property type="component" value="Unassembled WGS sequence"/>
</dbReference>
<feature type="domain" description="YobI-like P-loop NTPase" evidence="2">
    <location>
        <begin position="47"/>
        <end position="415"/>
    </location>
</feature>
<keyword evidence="1" id="KW-0812">Transmembrane</keyword>
<accession>A0ABX2XGC2</accession>
<evidence type="ECO:0000259" key="2">
    <source>
        <dbReference type="Pfam" id="PF20693"/>
    </source>
</evidence>
<feature type="transmembrane region" description="Helical" evidence="1">
    <location>
        <begin position="146"/>
        <end position="166"/>
    </location>
</feature>
<keyword evidence="4" id="KW-1185">Reference proteome</keyword>
<dbReference type="RefSeq" id="WP_065450531.1">
    <property type="nucleotide sequence ID" value="NZ_LVEN01000035.1"/>
</dbReference>
<dbReference type="Pfam" id="PF20693">
    <property type="entry name" value="YobI-ATPase"/>
    <property type="match status" value="1"/>
</dbReference>
<dbReference type="EMBL" id="LVEN01000035">
    <property type="protein sequence ID" value="OCB72023.1"/>
    <property type="molecule type" value="Genomic_DNA"/>
</dbReference>
<organism evidence="3 4">
    <name type="scientific">Flavobacterium piscis</name>
    <dbReference type="NCBI Taxonomy" id="1114874"/>
    <lineage>
        <taxon>Bacteria</taxon>
        <taxon>Pseudomonadati</taxon>
        <taxon>Bacteroidota</taxon>
        <taxon>Flavobacteriia</taxon>
        <taxon>Flavobacteriales</taxon>
        <taxon>Flavobacteriaceae</taxon>
        <taxon>Flavobacterium</taxon>
    </lineage>
</organism>
<keyword evidence="1" id="KW-0472">Membrane</keyword>